<evidence type="ECO:0000313" key="4">
    <source>
        <dbReference type="EMBL" id="MBC5769696.1"/>
    </source>
</evidence>
<dbReference type="RefSeq" id="WP_187014048.1">
    <property type="nucleotide sequence ID" value="NZ_JACOQI010000003.1"/>
</dbReference>
<keyword evidence="2" id="KW-0732">Signal</keyword>
<organism evidence="4 5">
    <name type="scientific">Dysosmobacter segnis</name>
    <dbReference type="NCBI Taxonomy" id="2763042"/>
    <lineage>
        <taxon>Bacteria</taxon>
        <taxon>Bacillati</taxon>
        <taxon>Bacillota</taxon>
        <taxon>Clostridia</taxon>
        <taxon>Eubacteriales</taxon>
        <taxon>Oscillospiraceae</taxon>
        <taxon>Dysosmobacter</taxon>
    </lineage>
</organism>
<protein>
    <submittedName>
        <fullName evidence="4">S-layer homology domain-containing protein</fullName>
    </submittedName>
</protein>
<keyword evidence="1" id="KW-0677">Repeat</keyword>
<evidence type="ECO:0000256" key="2">
    <source>
        <dbReference type="SAM" id="SignalP"/>
    </source>
</evidence>
<dbReference type="InterPro" id="IPR001119">
    <property type="entry name" value="SLH_dom"/>
</dbReference>
<reference evidence="4" key="1">
    <citation type="submission" date="2020-08" db="EMBL/GenBank/DDBJ databases">
        <title>Genome public.</title>
        <authorList>
            <person name="Liu C."/>
            <person name="Sun Q."/>
        </authorList>
    </citation>
    <scope>NUCLEOTIDE SEQUENCE</scope>
    <source>
        <strain evidence="4">BX15</strain>
    </source>
</reference>
<sequence>MNIRMKRGMALVLMASLLLAGSAQALFGLGKSKPEAVSPENGPTARDLEIRTYRGIPYLGQLEAADPDGGELTFAIVTQPKKGTVTVEGANFTYTPKENAAGGDSFTYSAANSAGAVSLPATVTVTIEKTRSGVTYADTGEATATAAQDLAERGVFTGAKIGDKWYFEPDRTVSRGEFLAMVLETAGAEVTDVTMTGFRDDDAIPTWAKSYAAAGVAEGILRGKPTENGAVFSCEEPISFSEAATVLNRVLDLGNVELEVWFADREAVPSWAAQAVGNMEALNVLSVGSFGSDRLETAVTRADAARMLSAAGTLLRGEKDTGLLGLLKKS</sequence>
<feature type="chain" id="PRO_5038116000" evidence="2">
    <location>
        <begin position="26"/>
        <end position="330"/>
    </location>
</feature>
<evidence type="ECO:0000259" key="3">
    <source>
        <dbReference type="PROSITE" id="PS51272"/>
    </source>
</evidence>
<comment type="caution">
    <text evidence="4">The sequence shown here is derived from an EMBL/GenBank/DDBJ whole genome shotgun (WGS) entry which is preliminary data.</text>
</comment>
<gene>
    <name evidence="4" type="ORF">H8Z83_05075</name>
</gene>
<dbReference type="Proteomes" id="UP000620327">
    <property type="component" value="Unassembled WGS sequence"/>
</dbReference>
<dbReference type="EMBL" id="JACOQI010000003">
    <property type="protein sequence ID" value="MBC5769696.1"/>
    <property type="molecule type" value="Genomic_DNA"/>
</dbReference>
<dbReference type="Gene3D" id="2.60.40.3440">
    <property type="match status" value="1"/>
</dbReference>
<proteinExistence type="predicted"/>
<dbReference type="PROSITE" id="PS51272">
    <property type="entry name" value="SLH"/>
    <property type="match status" value="1"/>
</dbReference>
<evidence type="ECO:0000313" key="5">
    <source>
        <dbReference type="Proteomes" id="UP000620327"/>
    </source>
</evidence>
<feature type="domain" description="SLH" evidence="3">
    <location>
        <begin position="195"/>
        <end position="261"/>
    </location>
</feature>
<dbReference type="AlphaFoldDB" id="A0A923MGM0"/>
<accession>A0A923MGM0</accession>
<evidence type="ECO:0000256" key="1">
    <source>
        <dbReference type="ARBA" id="ARBA00022737"/>
    </source>
</evidence>
<dbReference type="Pfam" id="PF17963">
    <property type="entry name" value="Big_9"/>
    <property type="match status" value="1"/>
</dbReference>
<keyword evidence="5" id="KW-1185">Reference proteome</keyword>
<feature type="signal peptide" evidence="2">
    <location>
        <begin position="1"/>
        <end position="25"/>
    </location>
</feature>
<name>A0A923MGM0_9FIRM</name>